<protein>
    <submittedName>
        <fullName evidence="1">Uncharacterized protein</fullName>
    </submittedName>
</protein>
<dbReference type="AlphaFoldDB" id="A0A8B3TBC2"/>
<reference evidence="1 2" key="1">
    <citation type="submission" date="2018-11" db="EMBL/GenBank/DDBJ databases">
        <title>Sequencing Av. paragallinarum serogroups.</title>
        <authorList>
            <person name="Hellmuth J.E."/>
            <person name="Boucher C.E."/>
            <person name="Cason E.D."/>
        </authorList>
    </citation>
    <scope>NUCLEOTIDE SEQUENCE [LARGE SCALE GENOMIC DNA]</scope>
    <source>
        <strain evidence="1 2">SA-3</strain>
    </source>
</reference>
<gene>
    <name evidence="1" type="ORF">EIG79_07855</name>
</gene>
<evidence type="ECO:0000313" key="2">
    <source>
        <dbReference type="Proteomes" id="UP000294229"/>
    </source>
</evidence>
<dbReference type="EMBL" id="RQXS01000035">
    <property type="protein sequence ID" value="RZN58291.1"/>
    <property type="molecule type" value="Genomic_DNA"/>
</dbReference>
<accession>A0A8B3TBC2</accession>
<comment type="caution">
    <text evidence="1">The sequence shown here is derived from an EMBL/GenBank/DDBJ whole genome shotgun (WGS) entry which is preliminary data.</text>
</comment>
<sequence>MYQYYIAQLGDNKQKLIRGMPDNWLSFATYEPDKEDWDQKFGTFWADKIFVSDFDDYQEVSEKEAIQFIKAH</sequence>
<evidence type="ECO:0000313" key="1">
    <source>
        <dbReference type="EMBL" id="RZN58291.1"/>
    </source>
</evidence>
<organism evidence="1 2">
    <name type="scientific">Avibacterium paragallinarum</name>
    <name type="common">Haemophilus gallinarum</name>
    <dbReference type="NCBI Taxonomy" id="728"/>
    <lineage>
        <taxon>Bacteria</taxon>
        <taxon>Pseudomonadati</taxon>
        <taxon>Pseudomonadota</taxon>
        <taxon>Gammaproteobacteria</taxon>
        <taxon>Pasteurellales</taxon>
        <taxon>Pasteurellaceae</taxon>
        <taxon>Avibacterium</taxon>
    </lineage>
</organism>
<dbReference type="RefSeq" id="WP_130238847.1">
    <property type="nucleotide sequence ID" value="NZ_RQXS01000035.1"/>
</dbReference>
<name>A0A8B3TBC2_AVIPA</name>
<proteinExistence type="predicted"/>
<dbReference type="Proteomes" id="UP000294229">
    <property type="component" value="Unassembled WGS sequence"/>
</dbReference>